<organism evidence="2 3">
    <name type="scientific">Chitinophaga caseinilytica</name>
    <dbReference type="NCBI Taxonomy" id="2267521"/>
    <lineage>
        <taxon>Bacteria</taxon>
        <taxon>Pseudomonadati</taxon>
        <taxon>Bacteroidota</taxon>
        <taxon>Chitinophagia</taxon>
        <taxon>Chitinophagales</taxon>
        <taxon>Chitinophagaceae</taxon>
        <taxon>Chitinophaga</taxon>
    </lineage>
</organism>
<evidence type="ECO:0000313" key="2">
    <source>
        <dbReference type="EMBL" id="WZN47564.1"/>
    </source>
</evidence>
<evidence type="ECO:0000256" key="1">
    <source>
        <dbReference type="SAM" id="MobiDB-lite"/>
    </source>
</evidence>
<sequence length="333" mass="35764">MQEYIPVILAGLLTACAPARPEDAREVAMREVRVAQIAAASGYQQQKKDTSHPPKVQFTPPPPPKSAAEVERDKLDGKPVVRFTPPVVRKDVQQKKSPIKKVKVDEATGEVKVYDANNKDITGQISPRTKKVTFVKDASGGGKVLDENGKEVKDIPPPPPPVQFKKPAAQPAPGKKVSGIADPNNEHNREIPPPPPPVPPKKDNSVKKVKLVNEATGEVKLYDANGKDITGNISPKTKKARLVKDAAGKLKVIDENGKEVKDVPPPPPDLPVKVPAEKVKDATGGTSASRMDHRLDTLVVIAYKPIHCGSIAKIEVAANPAALRHIPTIPLSL</sequence>
<protein>
    <submittedName>
        <fullName evidence="2">Uncharacterized protein</fullName>
    </submittedName>
</protein>
<feature type="region of interest" description="Disordered" evidence="1">
    <location>
        <begin position="139"/>
        <end position="205"/>
    </location>
</feature>
<feature type="compositionally biased region" description="Basic and acidic residues" evidence="1">
    <location>
        <begin position="68"/>
        <end position="79"/>
    </location>
</feature>
<dbReference type="EMBL" id="CP150096">
    <property type="protein sequence ID" value="WZN47564.1"/>
    <property type="molecule type" value="Genomic_DNA"/>
</dbReference>
<dbReference type="RefSeq" id="WP_341842194.1">
    <property type="nucleotide sequence ID" value="NZ_CP149792.1"/>
</dbReference>
<evidence type="ECO:0000313" key="3">
    <source>
        <dbReference type="Proteomes" id="UP001449657"/>
    </source>
</evidence>
<name>A0ABZ2Z6Z9_9BACT</name>
<dbReference type="Proteomes" id="UP001449657">
    <property type="component" value="Chromosome"/>
</dbReference>
<feature type="compositionally biased region" description="Low complexity" evidence="1">
    <location>
        <begin position="163"/>
        <end position="177"/>
    </location>
</feature>
<proteinExistence type="predicted"/>
<gene>
    <name evidence="2" type="ORF">WJU22_05165</name>
</gene>
<keyword evidence="3" id="KW-1185">Reference proteome</keyword>
<reference evidence="2 3" key="1">
    <citation type="submission" date="2024-03" db="EMBL/GenBank/DDBJ databases">
        <title>Chitinophaga caseinilytica sp. nov., a casein hydrolysing bacterium isolated from forest soil.</title>
        <authorList>
            <person name="Lee D.S."/>
            <person name="Han D.M."/>
            <person name="Baek J.H."/>
            <person name="Choi D.G."/>
            <person name="Jeon J.H."/>
            <person name="Jeon C.O."/>
        </authorList>
    </citation>
    <scope>NUCLEOTIDE SEQUENCE [LARGE SCALE GENOMIC DNA]</scope>
    <source>
        <strain evidence="2 3">KACC 19118</strain>
    </source>
</reference>
<feature type="compositionally biased region" description="Basic and acidic residues" evidence="1">
    <location>
        <begin position="144"/>
        <end position="154"/>
    </location>
</feature>
<feature type="region of interest" description="Disordered" evidence="1">
    <location>
        <begin position="40"/>
        <end position="83"/>
    </location>
</feature>
<feature type="region of interest" description="Disordered" evidence="1">
    <location>
        <begin position="257"/>
        <end position="288"/>
    </location>
</feature>
<accession>A0ABZ2Z6Z9</accession>